<dbReference type="PANTHER" id="PTHR10956">
    <property type="entry name" value="60S RIBOSOMAL PROTEIN L31"/>
    <property type="match status" value="1"/>
</dbReference>
<evidence type="ECO:0000256" key="1">
    <source>
        <dbReference type="ARBA" id="ARBA00010808"/>
    </source>
</evidence>
<dbReference type="AlphaFoldDB" id="A0A9X9LFJ6"/>
<gene>
    <name evidence="4" type="ORF">BN2614_LOCUS1</name>
</gene>
<dbReference type="GO" id="GO:0003735">
    <property type="term" value="F:structural constituent of ribosome"/>
    <property type="evidence" value="ECO:0007669"/>
    <property type="project" value="InterPro"/>
</dbReference>
<comment type="caution">
    <text evidence="4">The sequence shown here is derived from an EMBL/GenBank/DDBJ whole genome shotgun (WGS) entry which is preliminary data.</text>
</comment>
<dbReference type="Gene3D" id="3.10.440.10">
    <property type="match status" value="1"/>
</dbReference>
<dbReference type="Pfam" id="PF01198">
    <property type="entry name" value="Ribosomal_L31e"/>
    <property type="match status" value="1"/>
</dbReference>
<dbReference type="GO" id="GO:0002181">
    <property type="term" value="P:cytoplasmic translation"/>
    <property type="evidence" value="ECO:0007669"/>
    <property type="project" value="TreeGrafter"/>
</dbReference>
<dbReference type="InterPro" id="IPR000054">
    <property type="entry name" value="Ribosomal_eL31"/>
</dbReference>
<keyword evidence="5" id="KW-1185">Reference proteome</keyword>
<sequence length="93" mass="11107">MGTPEVNFYTRFNKAVWVKGVRNIPYCVHVWLSRKYKEDEDSPKKLYTLIPYVPITTFKNLQLMWMRTNRCLSNKGIKLQNRQTKKKPKTPNS</sequence>
<keyword evidence="3" id="KW-0687">Ribonucleoprotein</keyword>
<name>A0A9X9LFJ6_GULGU</name>
<evidence type="ECO:0000256" key="3">
    <source>
        <dbReference type="ARBA" id="ARBA00023274"/>
    </source>
</evidence>
<accession>A0A9X9LFJ6</accession>
<evidence type="ECO:0000313" key="4">
    <source>
        <dbReference type="EMBL" id="VCW66827.1"/>
    </source>
</evidence>
<protein>
    <recommendedName>
        <fullName evidence="6">60S ribosomal protein L31</fullName>
    </recommendedName>
</protein>
<dbReference type="PANTHER" id="PTHR10956:SF0">
    <property type="entry name" value="60S RIBOSOMAL PROTEIN L31"/>
    <property type="match status" value="1"/>
</dbReference>
<evidence type="ECO:0000313" key="5">
    <source>
        <dbReference type="Proteomes" id="UP000269945"/>
    </source>
</evidence>
<dbReference type="InterPro" id="IPR023621">
    <property type="entry name" value="Ribosomal_eL31_dom_sf"/>
</dbReference>
<dbReference type="Proteomes" id="UP000269945">
    <property type="component" value="Unassembled WGS sequence"/>
</dbReference>
<proteinExistence type="inferred from homology"/>
<reference evidence="4 5" key="1">
    <citation type="submission" date="2018-10" db="EMBL/GenBank/DDBJ databases">
        <authorList>
            <person name="Ekblom R."/>
            <person name="Jareborg N."/>
        </authorList>
    </citation>
    <scope>NUCLEOTIDE SEQUENCE [LARGE SCALE GENOMIC DNA]</scope>
    <source>
        <tissue evidence="4">Muscle</tissue>
    </source>
</reference>
<organism evidence="4 5">
    <name type="scientific">Gulo gulo</name>
    <name type="common">Wolverine</name>
    <name type="synonym">Gluton</name>
    <dbReference type="NCBI Taxonomy" id="48420"/>
    <lineage>
        <taxon>Eukaryota</taxon>
        <taxon>Metazoa</taxon>
        <taxon>Chordata</taxon>
        <taxon>Craniata</taxon>
        <taxon>Vertebrata</taxon>
        <taxon>Euteleostomi</taxon>
        <taxon>Mammalia</taxon>
        <taxon>Eutheria</taxon>
        <taxon>Laurasiatheria</taxon>
        <taxon>Carnivora</taxon>
        <taxon>Caniformia</taxon>
        <taxon>Musteloidea</taxon>
        <taxon>Mustelidae</taxon>
        <taxon>Guloninae</taxon>
        <taxon>Gulo</taxon>
    </lineage>
</organism>
<evidence type="ECO:0008006" key="6">
    <source>
        <dbReference type="Google" id="ProtNLM"/>
    </source>
</evidence>
<dbReference type="SUPFAM" id="SSF54575">
    <property type="entry name" value="Ribosomal protein L31e"/>
    <property type="match status" value="1"/>
</dbReference>
<dbReference type="SMART" id="SM01380">
    <property type="entry name" value="Ribosomal_L31e"/>
    <property type="match status" value="1"/>
</dbReference>
<dbReference type="EMBL" id="CYRY02002167">
    <property type="protein sequence ID" value="VCW66827.1"/>
    <property type="molecule type" value="Genomic_DNA"/>
</dbReference>
<comment type="similarity">
    <text evidence="1">Belongs to the eukaryotic ribosomal protein eL31 family.</text>
</comment>
<evidence type="ECO:0000256" key="2">
    <source>
        <dbReference type="ARBA" id="ARBA00022980"/>
    </source>
</evidence>
<keyword evidence="2" id="KW-0689">Ribosomal protein</keyword>
<dbReference type="GO" id="GO:0022625">
    <property type="term" value="C:cytosolic large ribosomal subunit"/>
    <property type="evidence" value="ECO:0007669"/>
    <property type="project" value="TreeGrafter"/>
</dbReference>